<feature type="compositionally biased region" description="Low complexity" evidence="1">
    <location>
        <begin position="55"/>
        <end position="66"/>
    </location>
</feature>
<organism evidence="2 3">
    <name type="scientific">Tetradesmus obliquus</name>
    <name type="common">Green alga</name>
    <name type="synonym">Acutodesmus obliquus</name>
    <dbReference type="NCBI Taxonomy" id="3088"/>
    <lineage>
        <taxon>Eukaryota</taxon>
        <taxon>Viridiplantae</taxon>
        <taxon>Chlorophyta</taxon>
        <taxon>core chlorophytes</taxon>
        <taxon>Chlorophyceae</taxon>
        <taxon>CS clade</taxon>
        <taxon>Sphaeropleales</taxon>
        <taxon>Scenedesmaceae</taxon>
        <taxon>Tetradesmus</taxon>
    </lineage>
</organism>
<feature type="region of interest" description="Disordered" evidence="1">
    <location>
        <begin position="90"/>
        <end position="133"/>
    </location>
</feature>
<feature type="region of interest" description="Disordered" evidence="1">
    <location>
        <begin position="45"/>
        <end position="76"/>
    </location>
</feature>
<proteinExistence type="predicted"/>
<evidence type="ECO:0000313" key="2">
    <source>
        <dbReference type="EMBL" id="WIA18093.1"/>
    </source>
</evidence>
<protein>
    <submittedName>
        <fullName evidence="2">Uncharacterized protein</fullName>
    </submittedName>
</protein>
<evidence type="ECO:0000256" key="1">
    <source>
        <dbReference type="SAM" id="MobiDB-lite"/>
    </source>
</evidence>
<dbReference type="EMBL" id="CP126216">
    <property type="protein sequence ID" value="WIA18093.1"/>
    <property type="molecule type" value="Genomic_DNA"/>
</dbReference>
<sequence length="133" mass="13725">MEEGSRKSTIAEHIAKFRGTVPCPKEERTPEKQADFWWMSPGAARTAASMQHGTAPAAASSPSNAPGQLTRAVSDGSALAGEAASIQFKKGRFTIRKEPSSPGHVSGEQRSGHPSPSSSAGPGIWSPASRGGG</sequence>
<name>A0ABY8UEJ9_TETOB</name>
<dbReference type="Proteomes" id="UP001244341">
    <property type="component" value="Chromosome 9b"/>
</dbReference>
<feature type="compositionally biased region" description="Low complexity" evidence="1">
    <location>
        <begin position="112"/>
        <end position="133"/>
    </location>
</feature>
<accession>A0ABY8UEJ9</accession>
<keyword evidence="3" id="KW-1185">Reference proteome</keyword>
<evidence type="ECO:0000313" key="3">
    <source>
        <dbReference type="Proteomes" id="UP001244341"/>
    </source>
</evidence>
<gene>
    <name evidence="2" type="ORF">OEZ85_009572</name>
</gene>
<reference evidence="2 3" key="1">
    <citation type="submission" date="2023-05" db="EMBL/GenBank/DDBJ databases">
        <title>A 100% complete, gapless, phased diploid assembly of the Scenedesmus obliquus UTEX 3031 genome.</title>
        <authorList>
            <person name="Biondi T.C."/>
            <person name="Hanschen E.R."/>
            <person name="Kwon T."/>
            <person name="Eng W."/>
            <person name="Kruse C.P.S."/>
            <person name="Koehler S.I."/>
            <person name="Kunde Y."/>
            <person name="Gleasner C.D."/>
            <person name="You Mak K.T."/>
            <person name="Polle J."/>
            <person name="Hovde B.T."/>
            <person name="Starkenburg S.R."/>
        </authorList>
    </citation>
    <scope>NUCLEOTIDE SEQUENCE [LARGE SCALE GENOMIC DNA]</scope>
    <source>
        <strain evidence="2 3">DOE0152z</strain>
    </source>
</reference>